<keyword evidence="6 12" id="KW-0418">Kinase</keyword>
<feature type="domain" description="Putative sensor" evidence="11">
    <location>
        <begin position="21"/>
        <end position="205"/>
    </location>
</feature>
<name>A0ABT1HVW5_STRSD</name>
<dbReference type="GO" id="GO:0016301">
    <property type="term" value="F:kinase activity"/>
    <property type="evidence" value="ECO:0007669"/>
    <property type="project" value="UniProtKB-KW"/>
</dbReference>
<dbReference type="Proteomes" id="UP001205311">
    <property type="component" value="Unassembled WGS sequence"/>
</dbReference>
<dbReference type="EMBL" id="JAMTCP010000018">
    <property type="protein sequence ID" value="MCP2259665.1"/>
    <property type="molecule type" value="Genomic_DNA"/>
</dbReference>
<reference evidence="12 13" key="1">
    <citation type="submission" date="2022-06" db="EMBL/GenBank/DDBJ databases">
        <title>Genomic Encyclopedia of Archaeal and Bacterial Type Strains, Phase II (KMG-II): from individual species to whole genera.</title>
        <authorList>
            <person name="Goeker M."/>
        </authorList>
    </citation>
    <scope>NUCLEOTIDE SEQUENCE [LARGE SCALE GENOMIC DNA]</scope>
    <source>
        <strain evidence="12 13">DSM 40477</strain>
    </source>
</reference>
<evidence type="ECO:0000256" key="4">
    <source>
        <dbReference type="ARBA" id="ARBA00022679"/>
    </source>
</evidence>
<sequence length="424" mass="45359">MTDDTTARTERRPGALTAIAHLLINFPVGLFWFVLLLPLIVLGLGTTIIWVGVPLLFVTMGIWRGAARLERARLRRLGVSVPSPYRPAPEGGLLTKLRGLGADPATWRDLGYLFLLFPLGMIEFVAFFTLSALSLAFLTLPVWFRFLPGGSAQLFYFGQDFGAVYVDSTAEALPWSLLGVALLLLTGYLARKALSAHVGVATALLRPTRAAELAARAEHLQASRARGVDAAEAERRRIERDLHDGAQQRLVALAMDLGRAKAKLDKDPEGARELIEEAHVEAKQAIAELRDLARGIYPAILTDRGLDAALSPLAARCPVPVHVTVELPQRPPAAVESIAYFTVAEALTNVAKYAEATAAAVTVLGTGTRVYVEIFDDGRGGASVRPGGGLAGLADRAATIDGVVTVDSPPGGPTKIRAELPCVW</sequence>
<dbReference type="PANTHER" id="PTHR24421">
    <property type="entry name" value="NITRATE/NITRITE SENSOR PROTEIN NARX-RELATED"/>
    <property type="match status" value="1"/>
</dbReference>
<keyword evidence="9" id="KW-0472">Membrane</keyword>
<evidence type="ECO:0000256" key="5">
    <source>
        <dbReference type="ARBA" id="ARBA00022741"/>
    </source>
</evidence>
<dbReference type="InterPro" id="IPR036890">
    <property type="entry name" value="HATPase_C_sf"/>
</dbReference>
<dbReference type="Gene3D" id="1.20.5.1930">
    <property type="match status" value="1"/>
</dbReference>
<evidence type="ECO:0000259" key="10">
    <source>
        <dbReference type="Pfam" id="PF07730"/>
    </source>
</evidence>
<evidence type="ECO:0000256" key="8">
    <source>
        <dbReference type="ARBA" id="ARBA00023012"/>
    </source>
</evidence>
<proteinExistence type="predicted"/>
<keyword evidence="5" id="KW-0547">Nucleotide-binding</keyword>
<evidence type="ECO:0000256" key="2">
    <source>
        <dbReference type="ARBA" id="ARBA00012438"/>
    </source>
</evidence>
<keyword evidence="9" id="KW-0812">Transmembrane</keyword>
<comment type="catalytic activity">
    <reaction evidence="1">
        <text>ATP + protein L-histidine = ADP + protein N-phospho-L-histidine.</text>
        <dbReference type="EC" id="2.7.13.3"/>
    </reaction>
</comment>
<keyword evidence="3" id="KW-0597">Phosphoprotein</keyword>
<keyword evidence="8" id="KW-0902">Two-component regulatory system</keyword>
<evidence type="ECO:0000256" key="9">
    <source>
        <dbReference type="SAM" id="Phobius"/>
    </source>
</evidence>
<evidence type="ECO:0000256" key="3">
    <source>
        <dbReference type="ARBA" id="ARBA00022553"/>
    </source>
</evidence>
<dbReference type="InterPro" id="IPR050482">
    <property type="entry name" value="Sensor_HK_TwoCompSys"/>
</dbReference>
<feature type="transmembrane region" description="Helical" evidence="9">
    <location>
        <begin position="112"/>
        <end position="138"/>
    </location>
</feature>
<comment type="caution">
    <text evidence="12">The sequence shown here is derived from an EMBL/GenBank/DDBJ whole genome shotgun (WGS) entry which is preliminary data.</text>
</comment>
<dbReference type="InterPro" id="IPR011712">
    <property type="entry name" value="Sig_transdc_His_kin_sub3_dim/P"/>
</dbReference>
<dbReference type="EC" id="2.7.13.3" evidence="2"/>
<evidence type="ECO:0000313" key="12">
    <source>
        <dbReference type="EMBL" id="MCP2259665.1"/>
    </source>
</evidence>
<keyword evidence="4" id="KW-0808">Transferase</keyword>
<dbReference type="Pfam" id="PF07730">
    <property type="entry name" value="HisKA_3"/>
    <property type="match status" value="1"/>
</dbReference>
<keyword evidence="13" id="KW-1185">Reference proteome</keyword>
<evidence type="ECO:0000313" key="13">
    <source>
        <dbReference type="Proteomes" id="UP001205311"/>
    </source>
</evidence>
<dbReference type="Gene3D" id="3.30.565.10">
    <property type="entry name" value="Histidine kinase-like ATPase, C-terminal domain"/>
    <property type="match status" value="1"/>
</dbReference>
<evidence type="ECO:0000259" key="11">
    <source>
        <dbReference type="Pfam" id="PF13796"/>
    </source>
</evidence>
<keyword evidence="7" id="KW-0067">ATP-binding</keyword>
<dbReference type="PANTHER" id="PTHR24421:SF10">
    <property type="entry name" value="NITRATE_NITRITE SENSOR PROTEIN NARQ"/>
    <property type="match status" value="1"/>
</dbReference>
<dbReference type="InterPro" id="IPR025828">
    <property type="entry name" value="Put_sensor_dom"/>
</dbReference>
<feature type="transmembrane region" description="Helical" evidence="9">
    <location>
        <begin position="47"/>
        <end position="66"/>
    </location>
</feature>
<feature type="transmembrane region" description="Helical" evidence="9">
    <location>
        <begin position="18"/>
        <end position="41"/>
    </location>
</feature>
<dbReference type="SUPFAM" id="SSF55874">
    <property type="entry name" value="ATPase domain of HSP90 chaperone/DNA topoisomerase II/histidine kinase"/>
    <property type="match status" value="1"/>
</dbReference>
<dbReference type="RefSeq" id="WP_253670543.1">
    <property type="nucleotide sequence ID" value="NZ_JAMTCP010000018.1"/>
</dbReference>
<keyword evidence="9" id="KW-1133">Transmembrane helix</keyword>
<organism evidence="12 13">
    <name type="scientific">Streptoalloteichus tenebrarius (strain ATCC 17920 / DSM 40477 / JCM 4838 / CBS 697.72 / NBRC 16177 / NCIMB 11028 / NRRL B-12390 / A12253. 1 / ISP 5477)</name>
    <name type="common">Streptomyces tenebrarius</name>
    <dbReference type="NCBI Taxonomy" id="1933"/>
    <lineage>
        <taxon>Bacteria</taxon>
        <taxon>Bacillati</taxon>
        <taxon>Actinomycetota</taxon>
        <taxon>Actinomycetes</taxon>
        <taxon>Pseudonocardiales</taxon>
        <taxon>Pseudonocardiaceae</taxon>
        <taxon>Streptoalloteichus</taxon>
    </lineage>
</organism>
<feature type="domain" description="Signal transduction histidine kinase subgroup 3 dimerisation and phosphoacceptor" evidence="10">
    <location>
        <begin position="234"/>
        <end position="299"/>
    </location>
</feature>
<accession>A0ABT1HVW5</accession>
<evidence type="ECO:0000256" key="7">
    <source>
        <dbReference type="ARBA" id="ARBA00022840"/>
    </source>
</evidence>
<dbReference type="Pfam" id="PF13796">
    <property type="entry name" value="Sensor"/>
    <property type="match status" value="1"/>
</dbReference>
<evidence type="ECO:0000256" key="1">
    <source>
        <dbReference type="ARBA" id="ARBA00000085"/>
    </source>
</evidence>
<gene>
    <name evidence="12" type="ORF">LX15_003370</name>
</gene>
<evidence type="ECO:0000256" key="6">
    <source>
        <dbReference type="ARBA" id="ARBA00022777"/>
    </source>
</evidence>
<protein>
    <recommendedName>
        <fullName evidence="2">histidine kinase</fullName>
        <ecNumber evidence="2">2.7.13.3</ecNumber>
    </recommendedName>
</protein>